<name>A0ABS5FMA0_9BRAD</name>
<comment type="caution">
    <text evidence="1">The sequence shown here is derived from an EMBL/GenBank/DDBJ whole genome shotgun (WGS) entry which is preliminary data.</text>
</comment>
<sequence>MPTLIMRLARPAQLNWGAYPAAAWRALRRWPARRRQRTALRDIANNPHLLRDIGVTRQQALGEADKPFWR</sequence>
<evidence type="ECO:0000313" key="1">
    <source>
        <dbReference type="EMBL" id="MBR0797894.1"/>
    </source>
</evidence>
<accession>A0ABS5FMA0</accession>
<dbReference type="EMBL" id="JAFCJH010000022">
    <property type="protein sequence ID" value="MBR0797894.1"/>
    <property type="molecule type" value="Genomic_DNA"/>
</dbReference>
<reference evidence="2" key="1">
    <citation type="journal article" date="2021" name="ISME J.">
        <title>Evolutionary origin and ecological implication of a unique nif island in free-living Bradyrhizobium lineages.</title>
        <authorList>
            <person name="Tao J."/>
        </authorList>
    </citation>
    <scope>NUCLEOTIDE SEQUENCE [LARGE SCALE GENOMIC DNA]</scope>
    <source>
        <strain evidence="2">SZCCT0434</strain>
    </source>
</reference>
<organism evidence="1 2">
    <name type="scientific">Bradyrhizobium jicamae</name>
    <dbReference type="NCBI Taxonomy" id="280332"/>
    <lineage>
        <taxon>Bacteria</taxon>
        <taxon>Pseudomonadati</taxon>
        <taxon>Pseudomonadota</taxon>
        <taxon>Alphaproteobacteria</taxon>
        <taxon>Hyphomicrobiales</taxon>
        <taxon>Nitrobacteraceae</taxon>
        <taxon>Bradyrhizobium</taxon>
    </lineage>
</organism>
<protein>
    <recommendedName>
        <fullName evidence="3">DUF1127 domain-containing protein</fullName>
    </recommendedName>
</protein>
<gene>
    <name evidence="1" type="ORF">JQ615_21125</name>
</gene>
<evidence type="ECO:0008006" key="3">
    <source>
        <dbReference type="Google" id="ProtNLM"/>
    </source>
</evidence>
<keyword evidence="2" id="KW-1185">Reference proteome</keyword>
<evidence type="ECO:0000313" key="2">
    <source>
        <dbReference type="Proteomes" id="UP001315278"/>
    </source>
</evidence>
<dbReference type="Proteomes" id="UP001315278">
    <property type="component" value="Unassembled WGS sequence"/>
</dbReference>
<proteinExistence type="predicted"/>